<dbReference type="STRING" id="1088869.GMO_15430"/>
<dbReference type="Proteomes" id="UP000004949">
    <property type="component" value="Unassembled WGS sequence"/>
</dbReference>
<evidence type="ECO:0000313" key="2">
    <source>
        <dbReference type="Proteomes" id="UP000004949"/>
    </source>
</evidence>
<gene>
    <name evidence="1" type="ORF">GMO_15430</name>
</gene>
<name>G6XJ77_9PROT</name>
<accession>G6XJ77</accession>
<proteinExistence type="predicted"/>
<organism evidence="1 2">
    <name type="scientific">Gluconobacter morbifer G707</name>
    <dbReference type="NCBI Taxonomy" id="1088869"/>
    <lineage>
        <taxon>Bacteria</taxon>
        <taxon>Pseudomonadati</taxon>
        <taxon>Pseudomonadota</taxon>
        <taxon>Alphaproteobacteria</taxon>
        <taxon>Acetobacterales</taxon>
        <taxon>Acetobacteraceae</taxon>
        <taxon>Gluconobacter</taxon>
    </lineage>
</organism>
<sequence>MKIRSMIVMFSSFRSGKPAFVFPADERLLSRLAHPARQAAS</sequence>
<comment type="caution">
    <text evidence="1">The sequence shown here is derived from an EMBL/GenBank/DDBJ whole genome shotgun (WGS) entry which is preliminary data.</text>
</comment>
<dbReference type="EMBL" id="AGQV01000004">
    <property type="protein sequence ID" value="EHH68193.1"/>
    <property type="molecule type" value="Genomic_DNA"/>
</dbReference>
<reference evidence="1 2" key="1">
    <citation type="submission" date="2011-10" db="EMBL/GenBank/DDBJ databases">
        <title>Genome sequence of Gluconobacter morbifer G707, isolated from Drosophila gut.</title>
        <authorList>
            <person name="Lee W.-J."/>
            <person name="Kim E.-K."/>
        </authorList>
    </citation>
    <scope>NUCLEOTIDE SEQUENCE [LARGE SCALE GENOMIC DNA]</scope>
    <source>
        <strain evidence="1 2">G707</strain>
    </source>
</reference>
<evidence type="ECO:0000313" key="1">
    <source>
        <dbReference type="EMBL" id="EHH68193.1"/>
    </source>
</evidence>
<dbReference type="AlphaFoldDB" id="G6XJ77"/>
<dbReference type="PATRIC" id="fig|1088869.3.peg.1540"/>
<protein>
    <submittedName>
        <fullName evidence="1">Uncharacterized protein</fullName>
    </submittedName>
</protein>
<keyword evidence="2" id="KW-1185">Reference proteome</keyword>